<protein>
    <submittedName>
        <fullName evidence="2">Uncharacterized protein</fullName>
    </submittedName>
</protein>
<reference evidence="2" key="1">
    <citation type="submission" date="2023-01" db="EMBL/GenBank/DDBJ databases">
        <title>Genome assembly of the deep-sea coral Lophelia pertusa.</title>
        <authorList>
            <person name="Herrera S."/>
            <person name="Cordes E."/>
        </authorList>
    </citation>
    <scope>NUCLEOTIDE SEQUENCE</scope>
    <source>
        <strain evidence="2">USNM1676648</strain>
        <tissue evidence="2">Polyp</tissue>
    </source>
</reference>
<dbReference type="Proteomes" id="UP001163046">
    <property type="component" value="Unassembled WGS sequence"/>
</dbReference>
<evidence type="ECO:0000313" key="3">
    <source>
        <dbReference type="Proteomes" id="UP001163046"/>
    </source>
</evidence>
<comment type="caution">
    <text evidence="2">The sequence shown here is derived from an EMBL/GenBank/DDBJ whole genome shotgun (WGS) entry which is preliminary data.</text>
</comment>
<evidence type="ECO:0000256" key="1">
    <source>
        <dbReference type="SAM" id="MobiDB-lite"/>
    </source>
</evidence>
<proteinExistence type="predicted"/>
<feature type="region of interest" description="Disordered" evidence="1">
    <location>
        <begin position="130"/>
        <end position="166"/>
    </location>
</feature>
<name>A0A9W9YXB1_9CNID</name>
<keyword evidence="3" id="KW-1185">Reference proteome</keyword>
<dbReference type="EMBL" id="MU826851">
    <property type="protein sequence ID" value="KAJ7371135.1"/>
    <property type="molecule type" value="Genomic_DNA"/>
</dbReference>
<dbReference type="OrthoDB" id="10664081at2759"/>
<dbReference type="AlphaFoldDB" id="A0A9W9YXB1"/>
<organism evidence="2 3">
    <name type="scientific">Desmophyllum pertusum</name>
    <dbReference type="NCBI Taxonomy" id="174260"/>
    <lineage>
        <taxon>Eukaryota</taxon>
        <taxon>Metazoa</taxon>
        <taxon>Cnidaria</taxon>
        <taxon>Anthozoa</taxon>
        <taxon>Hexacorallia</taxon>
        <taxon>Scleractinia</taxon>
        <taxon>Caryophylliina</taxon>
        <taxon>Caryophylliidae</taxon>
        <taxon>Desmophyllum</taxon>
    </lineage>
</organism>
<feature type="region of interest" description="Disordered" evidence="1">
    <location>
        <begin position="1"/>
        <end position="76"/>
    </location>
</feature>
<evidence type="ECO:0000313" key="2">
    <source>
        <dbReference type="EMBL" id="KAJ7371135.1"/>
    </source>
</evidence>
<gene>
    <name evidence="2" type="ORF">OS493_027823</name>
</gene>
<feature type="compositionally biased region" description="Basic and acidic residues" evidence="1">
    <location>
        <begin position="62"/>
        <end position="72"/>
    </location>
</feature>
<sequence>MSPLKRHREIHPPHLQDQSLNVSAERKVRSPLGTFFGDDNDLPDTETRSDSPSRNSRFSELLGKKEKDEPKKQVPKSLDDFMANISGKPLQEVQQARKCPALHPTSRSSLEAICLLQPPAANHVAEGVWPDQTQLPARPKRSVRFSDDLGLGDELFGSERPSYSSE</sequence>
<accession>A0A9W9YXB1</accession>